<dbReference type="SUPFAM" id="SSF48726">
    <property type="entry name" value="Immunoglobulin"/>
    <property type="match status" value="1"/>
</dbReference>
<keyword evidence="1" id="KW-1133">Transmembrane helix</keyword>
<organism evidence="3 4">
    <name type="scientific">Acipenser oxyrinchus oxyrinchus</name>
    <dbReference type="NCBI Taxonomy" id="40147"/>
    <lineage>
        <taxon>Eukaryota</taxon>
        <taxon>Metazoa</taxon>
        <taxon>Chordata</taxon>
        <taxon>Craniata</taxon>
        <taxon>Vertebrata</taxon>
        <taxon>Euteleostomi</taxon>
        <taxon>Actinopterygii</taxon>
        <taxon>Chondrostei</taxon>
        <taxon>Acipenseriformes</taxon>
        <taxon>Acipenseridae</taxon>
        <taxon>Acipenser</taxon>
    </lineage>
</organism>
<proteinExistence type="predicted"/>
<keyword evidence="1" id="KW-0812">Transmembrane</keyword>
<evidence type="ECO:0000313" key="3">
    <source>
        <dbReference type="EMBL" id="KAK1156086.1"/>
    </source>
</evidence>
<keyword evidence="4" id="KW-1185">Reference proteome</keyword>
<dbReference type="InterPro" id="IPR036179">
    <property type="entry name" value="Ig-like_dom_sf"/>
</dbReference>
<feature type="signal peptide" evidence="2">
    <location>
        <begin position="1"/>
        <end position="20"/>
    </location>
</feature>
<dbReference type="AlphaFoldDB" id="A0AAD8CSL3"/>
<gene>
    <name evidence="3" type="ORF">AOXY_G26187</name>
</gene>
<name>A0AAD8CSL3_ACIOX</name>
<dbReference type="PANTHER" id="PTHR15193:SF1">
    <property type="entry name" value="CD83 ANTIGEN"/>
    <property type="match status" value="1"/>
</dbReference>
<dbReference type="PANTHER" id="PTHR15193">
    <property type="entry name" value="CD83 ANTIGEN"/>
    <property type="match status" value="1"/>
</dbReference>
<evidence type="ECO:0000256" key="2">
    <source>
        <dbReference type="SAM" id="SignalP"/>
    </source>
</evidence>
<feature type="transmembrane region" description="Helical" evidence="1">
    <location>
        <begin position="147"/>
        <end position="173"/>
    </location>
</feature>
<comment type="caution">
    <text evidence="3">The sequence shown here is derived from an EMBL/GenBank/DDBJ whole genome shotgun (WGS) entry which is preliminary data.</text>
</comment>
<dbReference type="Proteomes" id="UP001230051">
    <property type="component" value="Unassembled WGS sequence"/>
</dbReference>
<evidence type="ECO:0000313" key="4">
    <source>
        <dbReference type="Proteomes" id="UP001230051"/>
    </source>
</evidence>
<dbReference type="EMBL" id="JAGXEW010000028">
    <property type="protein sequence ID" value="KAK1156086.1"/>
    <property type="molecule type" value="Genomic_DNA"/>
</dbReference>
<evidence type="ECO:0008006" key="5">
    <source>
        <dbReference type="Google" id="ProtNLM"/>
    </source>
</evidence>
<accession>A0AAD8CSL3</accession>
<protein>
    <recommendedName>
        <fullName evidence="5">Ig-like domain-containing protein</fullName>
    </recommendedName>
</protein>
<feature type="chain" id="PRO_5041923831" description="Ig-like domain-containing protein" evidence="2">
    <location>
        <begin position="21"/>
        <end position="191"/>
    </location>
</feature>
<sequence>MQTFPFRFTSCVALAMLVAGDYNGTERLLCTARAEQGLQYRKVSWYKVEGGVGELTGLVLKDLHTNRSYLYSSANHSYQIEEDYSLLIPGAWLGDCGLYRCTLWAPLGQRMQEGDCSFLPDGCPEPAVGVLKEVKQSPLAARGQADWGLTMGITGGVFVLTLLVVLAIVTPFLKGHAQQKAFRQLQTDSTA</sequence>
<keyword evidence="2" id="KW-0732">Signal</keyword>
<evidence type="ECO:0000256" key="1">
    <source>
        <dbReference type="SAM" id="Phobius"/>
    </source>
</evidence>
<reference evidence="3" key="1">
    <citation type="submission" date="2022-02" db="EMBL/GenBank/DDBJ databases">
        <title>Atlantic sturgeon de novo genome assembly.</title>
        <authorList>
            <person name="Stock M."/>
            <person name="Klopp C."/>
            <person name="Guiguen Y."/>
            <person name="Cabau C."/>
            <person name="Parinello H."/>
            <person name="Santidrian Yebra-Pimentel E."/>
            <person name="Kuhl H."/>
            <person name="Dirks R.P."/>
            <person name="Guessner J."/>
            <person name="Wuertz S."/>
            <person name="Du K."/>
            <person name="Schartl M."/>
        </authorList>
    </citation>
    <scope>NUCLEOTIDE SEQUENCE</scope>
    <source>
        <strain evidence="3">STURGEONOMICS-FGT-2020</strain>
        <tissue evidence="3">Whole blood</tissue>
    </source>
</reference>
<keyword evidence="1" id="KW-0472">Membrane</keyword>